<dbReference type="InterPro" id="IPR000741">
    <property type="entry name" value="FBA_I"/>
</dbReference>
<dbReference type="SUPFAM" id="SSF51569">
    <property type="entry name" value="Aldolase"/>
    <property type="match status" value="1"/>
</dbReference>
<proteinExistence type="inferred from homology"/>
<dbReference type="UniPathway" id="UPA00109">
    <property type="reaction ID" value="UER00183"/>
</dbReference>
<dbReference type="EMBL" id="WIVE01000009">
    <property type="protein sequence ID" value="MQX35822.1"/>
    <property type="molecule type" value="Genomic_DNA"/>
</dbReference>
<accession>A0A7X1ZEA2</accession>
<evidence type="ECO:0000256" key="6">
    <source>
        <dbReference type="ARBA" id="ARBA00023239"/>
    </source>
</evidence>
<organism evidence="10 11">
    <name type="scientific">Roseospira navarrensis</name>
    <dbReference type="NCBI Taxonomy" id="140058"/>
    <lineage>
        <taxon>Bacteria</taxon>
        <taxon>Pseudomonadati</taxon>
        <taxon>Pseudomonadota</taxon>
        <taxon>Alphaproteobacteria</taxon>
        <taxon>Rhodospirillales</taxon>
        <taxon>Rhodospirillaceae</taxon>
        <taxon>Roseospira</taxon>
    </lineage>
</organism>
<gene>
    <name evidence="10" type="ORF">GHC57_04735</name>
</gene>
<evidence type="ECO:0000256" key="8">
    <source>
        <dbReference type="ARBA" id="ARBA00072515"/>
    </source>
</evidence>
<sequence length="372" mass="39400">MSPRHRTGDVKERPAPPALGGTPSAEDDTEREAPLDIARLHETATALVADGKGLLAADESTGSIRKRFDAVGVESTETSRRDYRHMLVGTPGIGAHVSGVILYDETIRQAAPDGTPLVRLIEDAGMIPGIKVDTGAKPLAPEPDGGETVTEGLDGLRDRFKEYAALGARFAKWRAVYSIGDGRPSARSIHVNAHALARYAALAQENGLVPIVEPEVLMDGGHDIAACFSATEAVQHAVFEDLRIQGVRPEGMLLKPNMVISGKDAADQADPDTVAERTLACFRRTVPAAVPGIVFLSGGQDDEQATINLDAINRRARLEGAPWPLSFSYGRALQQAALKTWAGDNANAGAARAAFLDRAKANQQAALGQLVA</sequence>
<dbReference type="InterPro" id="IPR013785">
    <property type="entry name" value="Aldolase_TIM"/>
</dbReference>
<comment type="catalytic activity">
    <reaction evidence="1">
        <text>beta-D-fructose 1,6-bisphosphate = D-glyceraldehyde 3-phosphate + dihydroxyacetone phosphate</text>
        <dbReference type="Rhea" id="RHEA:14729"/>
        <dbReference type="ChEBI" id="CHEBI:32966"/>
        <dbReference type="ChEBI" id="CHEBI:57642"/>
        <dbReference type="ChEBI" id="CHEBI:59776"/>
        <dbReference type="EC" id="4.1.2.13"/>
    </reaction>
</comment>
<dbReference type="NCBIfam" id="NF033379">
    <property type="entry name" value="FrucBisAld_I"/>
    <property type="match status" value="1"/>
</dbReference>
<evidence type="ECO:0000256" key="9">
    <source>
        <dbReference type="SAM" id="MobiDB-lite"/>
    </source>
</evidence>
<evidence type="ECO:0000256" key="4">
    <source>
        <dbReference type="ARBA" id="ARBA00013068"/>
    </source>
</evidence>
<evidence type="ECO:0000256" key="7">
    <source>
        <dbReference type="ARBA" id="ARBA00029799"/>
    </source>
</evidence>
<dbReference type="Proteomes" id="UP000434582">
    <property type="component" value="Unassembled WGS sequence"/>
</dbReference>
<evidence type="ECO:0000256" key="2">
    <source>
        <dbReference type="ARBA" id="ARBA00004714"/>
    </source>
</evidence>
<reference evidence="10 11" key="1">
    <citation type="submission" date="2019-10" db="EMBL/GenBank/DDBJ databases">
        <title>Draft whole-genome sequence of the purple nonsulfur photosynthetic bacterium Roseospira navarrensis DSM 15114.</title>
        <authorList>
            <person name="Kyndt J.A."/>
            <person name="Meyer T.E."/>
        </authorList>
    </citation>
    <scope>NUCLEOTIDE SEQUENCE [LARGE SCALE GENOMIC DNA]</scope>
    <source>
        <strain evidence="10 11">DSM 15114</strain>
    </source>
</reference>
<keyword evidence="6" id="KW-0456">Lyase</keyword>
<keyword evidence="5" id="KW-0324">Glycolysis</keyword>
<comment type="pathway">
    <text evidence="2">Carbohydrate degradation; glycolysis; D-glyceraldehyde 3-phosphate and glycerone phosphate from D-glucose: step 4/4.</text>
</comment>
<dbReference type="GO" id="GO:0004332">
    <property type="term" value="F:fructose-bisphosphate aldolase activity"/>
    <property type="evidence" value="ECO:0007669"/>
    <property type="project" value="UniProtKB-EC"/>
</dbReference>
<protein>
    <recommendedName>
        <fullName evidence="8">Probable fructose-bisphosphate aldolase class 1</fullName>
        <ecNumber evidence="4">4.1.2.13</ecNumber>
    </recommendedName>
    <alternativeName>
        <fullName evidence="7">Fructose-bisphosphate aldolase class I</fullName>
    </alternativeName>
</protein>
<evidence type="ECO:0000256" key="1">
    <source>
        <dbReference type="ARBA" id="ARBA00000441"/>
    </source>
</evidence>
<dbReference type="GO" id="GO:0006096">
    <property type="term" value="P:glycolytic process"/>
    <property type="evidence" value="ECO:0007669"/>
    <property type="project" value="UniProtKB-UniPathway"/>
</dbReference>
<dbReference type="Pfam" id="PF00274">
    <property type="entry name" value="Glycolytic"/>
    <property type="match status" value="1"/>
</dbReference>
<dbReference type="OrthoDB" id="9793595at2"/>
<dbReference type="FunFam" id="3.20.20.70:FF:000140">
    <property type="entry name" value="Fructose-bisphosphate aldolase"/>
    <property type="match status" value="1"/>
</dbReference>
<comment type="similarity">
    <text evidence="3">Belongs to the class I fructose-bisphosphate aldolase family.</text>
</comment>
<name>A0A7X1ZEA2_9PROT</name>
<comment type="caution">
    <text evidence="10">The sequence shown here is derived from an EMBL/GenBank/DDBJ whole genome shotgun (WGS) entry which is preliminary data.</text>
</comment>
<keyword evidence="11" id="KW-1185">Reference proteome</keyword>
<dbReference type="PANTHER" id="PTHR11627">
    <property type="entry name" value="FRUCTOSE-BISPHOSPHATE ALDOLASE"/>
    <property type="match status" value="1"/>
</dbReference>
<evidence type="ECO:0000256" key="5">
    <source>
        <dbReference type="ARBA" id="ARBA00023152"/>
    </source>
</evidence>
<dbReference type="Gene3D" id="3.20.20.70">
    <property type="entry name" value="Aldolase class I"/>
    <property type="match status" value="1"/>
</dbReference>
<evidence type="ECO:0000256" key="3">
    <source>
        <dbReference type="ARBA" id="ARBA00010387"/>
    </source>
</evidence>
<evidence type="ECO:0000313" key="11">
    <source>
        <dbReference type="Proteomes" id="UP000434582"/>
    </source>
</evidence>
<dbReference type="AlphaFoldDB" id="A0A7X1ZEA2"/>
<feature type="compositionally biased region" description="Basic and acidic residues" evidence="9">
    <location>
        <begin position="1"/>
        <end position="14"/>
    </location>
</feature>
<feature type="region of interest" description="Disordered" evidence="9">
    <location>
        <begin position="1"/>
        <end position="33"/>
    </location>
</feature>
<evidence type="ECO:0000313" key="10">
    <source>
        <dbReference type="EMBL" id="MQX35822.1"/>
    </source>
</evidence>
<dbReference type="EC" id="4.1.2.13" evidence="4"/>